<organism evidence="1">
    <name type="scientific">marine sediment metagenome</name>
    <dbReference type="NCBI Taxonomy" id="412755"/>
    <lineage>
        <taxon>unclassified sequences</taxon>
        <taxon>metagenomes</taxon>
        <taxon>ecological metagenomes</taxon>
    </lineage>
</organism>
<feature type="non-terminal residue" evidence="1">
    <location>
        <position position="66"/>
    </location>
</feature>
<reference evidence="1" key="1">
    <citation type="journal article" date="2014" name="Front. Microbiol.">
        <title>High frequency of phylogenetically diverse reductive dehalogenase-homologous genes in deep subseafloor sedimentary metagenomes.</title>
        <authorList>
            <person name="Kawai M."/>
            <person name="Futagami T."/>
            <person name="Toyoda A."/>
            <person name="Takaki Y."/>
            <person name="Nishi S."/>
            <person name="Hori S."/>
            <person name="Arai W."/>
            <person name="Tsubouchi T."/>
            <person name="Morono Y."/>
            <person name="Uchiyama I."/>
            <person name="Ito T."/>
            <person name="Fujiyama A."/>
            <person name="Inagaki F."/>
            <person name="Takami H."/>
        </authorList>
    </citation>
    <scope>NUCLEOTIDE SEQUENCE</scope>
    <source>
        <strain evidence="1">Expedition CK06-06</strain>
    </source>
</reference>
<evidence type="ECO:0000313" key="1">
    <source>
        <dbReference type="EMBL" id="GAI43190.1"/>
    </source>
</evidence>
<proteinExistence type="predicted"/>
<sequence length="66" mass="7869">MAVREAFHPELIAKYHYMDNFPPEFAEYMAKQGFSVEWAQRWWVAHWRLPSISAGFDMLHRGQISV</sequence>
<name>X1PWF9_9ZZZZ</name>
<gene>
    <name evidence="1" type="ORF">S06H3_43004</name>
</gene>
<protein>
    <submittedName>
        <fullName evidence="1">Uncharacterized protein</fullName>
    </submittedName>
</protein>
<accession>X1PWF9</accession>
<comment type="caution">
    <text evidence="1">The sequence shown here is derived from an EMBL/GenBank/DDBJ whole genome shotgun (WGS) entry which is preliminary data.</text>
</comment>
<dbReference type="AlphaFoldDB" id="X1PWF9"/>
<dbReference type="EMBL" id="BARV01026637">
    <property type="protein sequence ID" value="GAI43190.1"/>
    <property type="molecule type" value="Genomic_DNA"/>
</dbReference>